<dbReference type="InterPro" id="IPR036390">
    <property type="entry name" value="WH_DNA-bd_sf"/>
</dbReference>
<proteinExistence type="inferred from homology"/>
<evidence type="ECO:0000256" key="2">
    <source>
        <dbReference type="ARBA" id="ARBA00023015"/>
    </source>
</evidence>
<feature type="domain" description="HTH lysR-type" evidence="6">
    <location>
        <begin position="1"/>
        <end position="58"/>
    </location>
</feature>
<gene>
    <name evidence="7" type="ORF">HUK68_21585</name>
</gene>
<evidence type="ECO:0000259" key="6">
    <source>
        <dbReference type="PROSITE" id="PS50931"/>
    </source>
</evidence>
<keyword evidence="7" id="KW-0614">Plasmid</keyword>
<dbReference type="FunFam" id="1.10.10.10:FF:000001">
    <property type="entry name" value="LysR family transcriptional regulator"/>
    <property type="match status" value="1"/>
</dbReference>
<protein>
    <submittedName>
        <fullName evidence="7">LysR family transcriptional regulator</fullName>
    </submittedName>
</protein>
<keyword evidence="2" id="KW-0805">Transcription regulation</keyword>
<dbReference type="KEGG" id="aant:HUK68_21585"/>
<dbReference type="Pfam" id="PF03466">
    <property type="entry name" value="LysR_substrate"/>
    <property type="match status" value="1"/>
</dbReference>
<accession>A0A6N1X7Z4</accession>
<sequence>MEIRQLRYFIKTCELGSMGRAASELEVVTSALSQQISRLESELSTRLLQRSPAGVVPTEAGMAFLHHAMLALRNLDNAAQAAKQARLSGQVSVGFAPTTASVLGLPFQQAMRARYPEIRLHLVEALSGNLAGMLNARRIDLGIIFKADAHRHWHTAPLLEEKLFLIAAPTLAGLAFKEKIFLSELADVPLVLPSATHGLRALVDAGFMRAKVTPHIALEVDGLALLMDSVLDGGAASIQPGAATTRHADAGLRHLEIADEGMGRQNLLASLSDEDLSPAARAARVVIADVARAAVQRGQWKGARLFQD</sequence>
<dbReference type="RefSeq" id="WP_175506297.1">
    <property type="nucleotide sequence ID" value="NZ_CAURQT010000003.1"/>
</dbReference>
<dbReference type="PANTHER" id="PTHR30293:SF0">
    <property type="entry name" value="NITROGEN ASSIMILATION REGULATORY PROTEIN NAC"/>
    <property type="match status" value="1"/>
</dbReference>
<evidence type="ECO:0000256" key="3">
    <source>
        <dbReference type="ARBA" id="ARBA00023125"/>
    </source>
</evidence>
<dbReference type="PANTHER" id="PTHR30293">
    <property type="entry name" value="TRANSCRIPTIONAL REGULATORY PROTEIN NAC-RELATED"/>
    <property type="match status" value="1"/>
</dbReference>
<dbReference type="Pfam" id="PF00126">
    <property type="entry name" value="HTH_1"/>
    <property type="match status" value="1"/>
</dbReference>
<dbReference type="GO" id="GO:2000142">
    <property type="term" value="P:regulation of DNA-templated transcription initiation"/>
    <property type="evidence" value="ECO:0007669"/>
    <property type="project" value="TreeGrafter"/>
</dbReference>
<evidence type="ECO:0000256" key="5">
    <source>
        <dbReference type="ARBA" id="ARBA00023163"/>
    </source>
</evidence>
<geneLocation type="plasmid" evidence="7 8">
    <name>unnamed1</name>
</geneLocation>
<dbReference type="InterPro" id="IPR036388">
    <property type="entry name" value="WH-like_DNA-bd_sf"/>
</dbReference>
<evidence type="ECO:0000313" key="7">
    <source>
        <dbReference type="EMBL" id="QKV55509.1"/>
    </source>
</evidence>
<dbReference type="SUPFAM" id="SSF46785">
    <property type="entry name" value="Winged helix' DNA-binding domain"/>
    <property type="match status" value="1"/>
</dbReference>
<dbReference type="InterPro" id="IPR000847">
    <property type="entry name" value="LysR_HTH_N"/>
</dbReference>
<dbReference type="GO" id="GO:0003677">
    <property type="term" value="F:DNA binding"/>
    <property type="evidence" value="ECO:0007669"/>
    <property type="project" value="UniProtKB-KW"/>
</dbReference>
<keyword evidence="4" id="KW-0010">Activator</keyword>
<evidence type="ECO:0000256" key="4">
    <source>
        <dbReference type="ARBA" id="ARBA00023159"/>
    </source>
</evidence>
<reference evidence="7 8" key="1">
    <citation type="submission" date="2020-06" db="EMBL/GenBank/DDBJ databases">
        <title>Acidovorax antarctica sp. nov., isolated from Corinth ice sheet soil, Antarctic Fields Peninsula.</title>
        <authorList>
            <person name="Xu Q."/>
            <person name="Peng F."/>
        </authorList>
    </citation>
    <scope>NUCLEOTIDE SEQUENCE [LARGE SCALE GENOMIC DNA]</scope>
    <source>
        <strain evidence="7 8">16-35-5</strain>
        <plasmid evidence="7 8">unnamed1</plasmid>
    </source>
</reference>
<name>A0A6N1X7Z4_9BURK</name>
<dbReference type="AlphaFoldDB" id="A0A6N1X7Z4"/>
<keyword evidence="3" id="KW-0238">DNA-binding</keyword>
<dbReference type="Gene3D" id="1.10.10.10">
    <property type="entry name" value="Winged helix-like DNA-binding domain superfamily/Winged helix DNA-binding domain"/>
    <property type="match status" value="1"/>
</dbReference>
<dbReference type="PROSITE" id="PS50931">
    <property type="entry name" value="HTH_LYSR"/>
    <property type="match status" value="1"/>
</dbReference>
<dbReference type="SUPFAM" id="SSF53850">
    <property type="entry name" value="Periplasmic binding protein-like II"/>
    <property type="match status" value="1"/>
</dbReference>
<comment type="similarity">
    <text evidence="1">Belongs to the LysR transcriptional regulatory family.</text>
</comment>
<dbReference type="GO" id="GO:0003700">
    <property type="term" value="F:DNA-binding transcription factor activity"/>
    <property type="evidence" value="ECO:0007669"/>
    <property type="project" value="InterPro"/>
</dbReference>
<dbReference type="EMBL" id="CP054841">
    <property type="protein sequence ID" value="QKV55509.1"/>
    <property type="molecule type" value="Genomic_DNA"/>
</dbReference>
<evidence type="ECO:0000256" key="1">
    <source>
        <dbReference type="ARBA" id="ARBA00009437"/>
    </source>
</evidence>
<organism evidence="7 8">
    <name type="scientific">Comamonas antarctica</name>
    <dbReference type="NCBI Taxonomy" id="2743470"/>
    <lineage>
        <taxon>Bacteria</taxon>
        <taxon>Pseudomonadati</taxon>
        <taxon>Pseudomonadota</taxon>
        <taxon>Betaproteobacteria</taxon>
        <taxon>Burkholderiales</taxon>
        <taxon>Comamonadaceae</taxon>
        <taxon>Comamonas</taxon>
    </lineage>
</organism>
<dbReference type="InterPro" id="IPR005119">
    <property type="entry name" value="LysR_subst-bd"/>
</dbReference>
<dbReference type="Gene3D" id="3.40.190.290">
    <property type="match status" value="1"/>
</dbReference>
<dbReference type="Proteomes" id="UP000509579">
    <property type="component" value="Plasmid unnamed1"/>
</dbReference>
<keyword evidence="8" id="KW-1185">Reference proteome</keyword>
<evidence type="ECO:0000313" key="8">
    <source>
        <dbReference type="Proteomes" id="UP000509579"/>
    </source>
</evidence>
<keyword evidence="5" id="KW-0804">Transcription</keyword>